<keyword evidence="6" id="KW-0966">Cell projection</keyword>
<gene>
    <name evidence="5 6" type="primary">flgI</name>
    <name evidence="6" type="ORF">GNZ13_13950</name>
</gene>
<keyword evidence="6" id="KW-0969">Cilium</keyword>
<comment type="caution">
    <text evidence="6">The sequence shown here is derived from an EMBL/GenBank/DDBJ whole genome shotgun (WGS) entry which is preliminary data.</text>
</comment>
<reference evidence="6 7" key="1">
    <citation type="submission" date="2019-11" db="EMBL/GenBank/DDBJ databases">
        <title>Metabolism of dissolved organic matter in forest soils.</title>
        <authorList>
            <person name="Cyle K.T."/>
            <person name="Wilhelm R.C."/>
            <person name="Martinez C.E."/>
        </authorList>
    </citation>
    <scope>NUCLEOTIDE SEQUENCE [LARGE SCALE GENOMIC DNA]</scope>
    <source>
        <strain evidence="6 7">5N</strain>
    </source>
</reference>
<comment type="similarity">
    <text evidence="5">Belongs to the FlgI family.</text>
</comment>
<dbReference type="AlphaFoldDB" id="A0A972NNT1"/>
<dbReference type="PANTHER" id="PTHR30381">
    <property type="entry name" value="FLAGELLAR P-RING PERIPLASMIC PROTEIN FLGI"/>
    <property type="match status" value="1"/>
</dbReference>
<dbReference type="InterPro" id="IPR001782">
    <property type="entry name" value="Flag_FlgI"/>
</dbReference>
<evidence type="ECO:0000256" key="3">
    <source>
        <dbReference type="ARBA" id="ARBA00022729"/>
    </source>
</evidence>
<comment type="subunit">
    <text evidence="5">The basal body constitutes a major portion of the flagellar organelle and consists of four rings (L,P,S, and M) mounted on a central rod.</text>
</comment>
<dbReference type="PANTHER" id="PTHR30381:SF0">
    <property type="entry name" value="FLAGELLAR P-RING PROTEIN"/>
    <property type="match status" value="1"/>
</dbReference>
<sequence length="401" mass="41189" precursor="true">MRTAFFRLHRAAFAAPLARLARVCRALAFIALACAALPAATPAYAERLKDLVQIQGVRDNPLIGYGLVVGLDGTGDQTTQTPFTTQTLANMLANLGISINNQAAGSSNQQSSLSNIQLKNVAAVMVTAVLPPFARPGEAIDVTVSSLGNAKSLRGGTLLLTPLKGADGQVYALGQGNLAVGGAGASANGSKVQVNTLAAGRIAGGAIVERAVPTSVSQAGTMQLDLNDMDYDTTQRIVAAVNNAFGSGTATALDGRTIQLRAPSEPEQQVAFMAQLQNLDVKPAQAAAKVILNARTGSIVMNQMVTLQNCAVAHGNLSVVINTQPVVSQPGAFSNGQTVVAKQSQIQMKQDNGALKMVTAGANLADVVKALNALGATPADLMSILQAMKAAGSLRADLEII</sequence>
<dbReference type="GO" id="GO:0030288">
    <property type="term" value="C:outer membrane-bounded periplasmic space"/>
    <property type="evidence" value="ECO:0007669"/>
    <property type="project" value="InterPro"/>
</dbReference>
<name>A0A972NNT1_9BURK</name>
<evidence type="ECO:0000256" key="4">
    <source>
        <dbReference type="ARBA" id="ARBA00023143"/>
    </source>
</evidence>
<dbReference type="PRINTS" id="PR01010">
    <property type="entry name" value="FLGPRINGFLGI"/>
</dbReference>
<comment type="subcellular location">
    <subcellularLocation>
        <location evidence="2 5">Bacterial flagellum basal body</location>
    </subcellularLocation>
</comment>
<dbReference type="EMBL" id="WOEZ01000070">
    <property type="protein sequence ID" value="NPT55673.1"/>
    <property type="molecule type" value="Genomic_DNA"/>
</dbReference>
<dbReference type="Pfam" id="PF02119">
    <property type="entry name" value="FlgI"/>
    <property type="match status" value="1"/>
</dbReference>
<evidence type="ECO:0000256" key="2">
    <source>
        <dbReference type="ARBA" id="ARBA00004117"/>
    </source>
</evidence>
<feature type="chain" id="PRO_5038199995" description="Flagellar P-ring protein" evidence="5">
    <location>
        <begin position="46"/>
        <end position="401"/>
    </location>
</feature>
<dbReference type="RefSeq" id="WP_236001990.1">
    <property type="nucleotide sequence ID" value="NZ_WOEZ01000070.1"/>
</dbReference>
<organism evidence="6 7">
    <name type="scientific">Paraburkholderia elongata</name>
    <dbReference type="NCBI Taxonomy" id="2675747"/>
    <lineage>
        <taxon>Bacteria</taxon>
        <taxon>Pseudomonadati</taxon>
        <taxon>Pseudomonadota</taxon>
        <taxon>Betaproteobacteria</taxon>
        <taxon>Burkholderiales</taxon>
        <taxon>Burkholderiaceae</taxon>
        <taxon>Paraburkholderia</taxon>
    </lineage>
</organism>
<proteinExistence type="inferred from homology"/>
<dbReference type="GO" id="GO:0009428">
    <property type="term" value="C:bacterial-type flagellum basal body, distal rod, P ring"/>
    <property type="evidence" value="ECO:0007669"/>
    <property type="project" value="InterPro"/>
</dbReference>
<accession>A0A972NNT1</accession>
<dbReference type="NCBIfam" id="NF003676">
    <property type="entry name" value="PRK05303.1"/>
    <property type="match status" value="1"/>
</dbReference>
<evidence type="ECO:0000256" key="1">
    <source>
        <dbReference type="ARBA" id="ARBA00002591"/>
    </source>
</evidence>
<evidence type="ECO:0000313" key="6">
    <source>
        <dbReference type="EMBL" id="NPT55673.1"/>
    </source>
</evidence>
<evidence type="ECO:0000313" key="7">
    <source>
        <dbReference type="Proteomes" id="UP000655523"/>
    </source>
</evidence>
<dbReference type="HAMAP" id="MF_00416">
    <property type="entry name" value="FlgI"/>
    <property type="match status" value="1"/>
</dbReference>
<keyword evidence="4 5" id="KW-0975">Bacterial flagellum</keyword>
<evidence type="ECO:0000256" key="5">
    <source>
        <dbReference type="HAMAP-Rule" id="MF_00416"/>
    </source>
</evidence>
<keyword evidence="7" id="KW-1185">Reference proteome</keyword>
<keyword evidence="6" id="KW-0282">Flagellum</keyword>
<dbReference type="GO" id="GO:0071973">
    <property type="term" value="P:bacterial-type flagellum-dependent cell motility"/>
    <property type="evidence" value="ECO:0007669"/>
    <property type="project" value="InterPro"/>
</dbReference>
<protein>
    <recommendedName>
        <fullName evidence="5">Flagellar P-ring protein</fullName>
    </recommendedName>
    <alternativeName>
        <fullName evidence="5">Basal body P-ring protein</fullName>
    </alternativeName>
</protein>
<dbReference type="Proteomes" id="UP000655523">
    <property type="component" value="Unassembled WGS sequence"/>
</dbReference>
<keyword evidence="3 5" id="KW-0732">Signal</keyword>
<comment type="function">
    <text evidence="1 5">Assembles around the rod to form the L-ring and probably protects the motor/basal body from shearing forces during rotation.</text>
</comment>
<feature type="signal peptide" evidence="5">
    <location>
        <begin position="1"/>
        <end position="45"/>
    </location>
</feature>
<dbReference type="GO" id="GO:0005198">
    <property type="term" value="F:structural molecule activity"/>
    <property type="evidence" value="ECO:0007669"/>
    <property type="project" value="InterPro"/>
</dbReference>